<keyword evidence="2" id="KW-1185">Reference proteome</keyword>
<name>U5D2T3_AMBTC</name>
<evidence type="ECO:0000313" key="2">
    <source>
        <dbReference type="Proteomes" id="UP000017836"/>
    </source>
</evidence>
<evidence type="ECO:0000313" key="1">
    <source>
        <dbReference type="EMBL" id="ERN16520.1"/>
    </source>
</evidence>
<organism evidence="1 2">
    <name type="scientific">Amborella trichopoda</name>
    <dbReference type="NCBI Taxonomy" id="13333"/>
    <lineage>
        <taxon>Eukaryota</taxon>
        <taxon>Viridiplantae</taxon>
        <taxon>Streptophyta</taxon>
        <taxon>Embryophyta</taxon>
        <taxon>Tracheophyta</taxon>
        <taxon>Spermatophyta</taxon>
        <taxon>Magnoliopsida</taxon>
        <taxon>Amborellales</taxon>
        <taxon>Amborellaceae</taxon>
        <taxon>Amborella</taxon>
    </lineage>
</organism>
<dbReference type="EMBL" id="KI392442">
    <property type="protein sequence ID" value="ERN16520.1"/>
    <property type="molecule type" value="Genomic_DNA"/>
</dbReference>
<dbReference type="AlphaFoldDB" id="U5D2T3"/>
<reference evidence="2" key="1">
    <citation type="journal article" date="2013" name="Science">
        <title>The Amborella genome and the evolution of flowering plants.</title>
        <authorList>
            <consortium name="Amborella Genome Project"/>
        </authorList>
    </citation>
    <scope>NUCLEOTIDE SEQUENCE [LARGE SCALE GENOMIC DNA]</scope>
</reference>
<protein>
    <submittedName>
        <fullName evidence="1">Uncharacterized protein</fullName>
    </submittedName>
</protein>
<sequence>MKSTGDPLKSGLSQHPLSQCRHVVVGSKTLVQGMIQRYSLPLSKMILVVTTIGLKFSAFSCVSDAR</sequence>
<accession>U5D2T3</accession>
<dbReference type="Proteomes" id="UP000017836">
    <property type="component" value="Unassembled WGS sequence"/>
</dbReference>
<dbReference type="HOGENOM" id="CLU_2834536_0_0_1"/>
<gene>
    <name evidence="1" type="ORF">AMTR_s00031p00093150</name>
</gene>
<dbReference type="Gramene" id="ERN16520">
    <property type="protein sequence ID" value="ERN16520"/>
    <property type="gene ID" value="AMTR_s00031p00093150"/>
</dbReference>
<proteinExistence type="predicted"/>